<dbReference type="InterPro" id="IPR036619">
    <property type="entry name" value="NinB_sf"/>
</dbReference>
<proteinExistence type="predicted"/>
<dbReference type="Proteomes" id="UP001549162">
    <property type="component" value="Unassembled WGS sequence"/>
</dbReference>
<keyword evidence="2" id="KW-1185">Reference proteome</keyword>
<name>A0ABV2J7J8_9FIRM</name>
<dbReference type="Gene3D" id="1.10.3790.10">
    <property type="entry name" value="NinB"/>
    <property type="match status" value="1"/>
</dbReference>
<evidence type="ECO:0000313" key="2">
    <source>
        <dbReference type="Proteomes" id="UP001549162"/>
    </source>
</evidence>
<reference evidence="1 2" key="1">
    <citation type="submission" date="2024-06" db="EMBL/GenBank/DDBJ databases">
        <title>Genomic Encyclopedia of Type Strains, Phase IV (KMG-IV): sequencing the most valuable type-strain genomes for metagenomic binning, comparative biology and taxonomic classification.</title>
        <authorList>
            <person name="Goeker M."/>
        </authorList>
    </citation>
    <scope>NUCLEOTIDE SEQUENCE [LARGE SCALE GENOMIC DNA]</scope>
    <source>
        <strain evidence="1 2">DSM 21460</strain>
    </source>
</reference>
<sequence>MKLTGNFKNLSFNEFGKPIISFEVNRTLDVNEIEKLNQDDFYNIKISNVKSSRTLRQNNLLWAIIGDIDKKINGVPTEENRLALYIDGIEAVGAEYEDIIIPKKSINIFKSAFRSYKILEDFGNSVLLRCFVGSSKFDKKQMGNLIDYFLKIASENGVTIIDYRSEYEELFWK</sequence>
<dbReference type="RefSeq" id="WP_354366754.1">
    <property type="nucleotide sequence ID" value="NZ_JBEPMA010000001.1"/>
</dbReference>
<accession>A0ABV2J7J8</accession>
<comment type="caution">
    <text evidence="1">The sequence shown here is derived from an EMBL/GenBank/DDBJ whole genome shotgun (WGS) entry which is preliminary data.</text>
</comment>
<protein>
    <submittedName>
        <fullName evidence="1">Uncharacterized protein</fullName>
    </submittedName>
</protein>
<organism evidence="1 2">
    <name type="scientific">Peptoniphilus olsenii</name>
    <dbReference type="NCBI Taxonomy" id="411570"/>
    <lineage>
        <taxon>Bacteria</taxon>
        <taxon>Bacillati</taxon>
        <taxon>Bacillota</taxon>
        <taxon>Tissierellia</taxon>
        <taxon>Tissierellales</taxon>
        <taxon>Peptoniphilaceae</taxon>
        <taxon>Peptoniphilus</taxon>
    </lineage>
</organism>
<evidence type="ECO:0000313" key="1">
    <source>
        <dbReference type="EMBL" id="MET3616756.1"/>
    </source>
</evidence>
<dbReference type="EMBL" id="JBEPMA010000001">
    <property type="protein sequence ID" value="MET3616756.1"/>
    <property type="molecule type" value="Genomic_DNA"/>
</dbReference>
<gene>
    <name evidence="1" type="ORF">ABID14_000376</name>
</gene>